<dbReference type="EMBL" id="KX925554">
    <property type="protein sequence ID" value="APC46412.1"/>
    <property type="molecule type" value="Genomic_DNA"/>
</dbReference>
<accession>A0A1J0GW59</accession>
<sequence length="190" mass="19711">MPNRGTIYNALGTNQYSQATTASFAVPNPMLTGGYVYSMEQHPGSVTAHNHLSLTNPTGSGKTILIAGVFISQVTIGAVSVTDALRGWLATNVAGGTLQPTNTIGKIRSTMPNPAGQIRTEGMTATLGAAWFNSPTLQATGASTFGFIHQVPATVAAGTLTLLPGESTVIRTESGSANTLWNLSIAWSEF</sequence>
<dbReference type="KEGG" id="vg:55601564"/>
<organism evidence="1 2">
    <name type="scientific">Streptomyces phage BRock</name>
    <dbReference type="NCBI Taxonomy" id="1913591"/>
    <lineage>
        <taxon>Viruses</taxon>
        <taxon>Duplodnaviria</taxon>
        <taxon>Heunggongvirae</taxon>
        <taxon>Uroviricota</taxon>
        <taxon>Caudoviricetes</taxon>
        <taxon>Borockvirus</taxon>
        <taxon>Borockvirus brock</taxon>
    </lineage>
</organism>
<dbReference type="Proteomes" id="UP000224898">
    <property type="component" value="Segment"/>
</dbReference>
<dbReference type="GeneID" id="55601564"/>
<reference evidence="1 2" key="1">
    <citation type="submission" date="2016-09" db="EMBL/GenBank/DDBJ databases">
        <title>Complete Genome Sequence of Streptomyces 5a phage BRock.</title>
        <authorList>
            <person name="Crossman A."/>
            <person name="Baron S."/>
            <person name="Jamdagni P."/>
            <person name="Khatri P."/>
            <person name="Sharma D."/>
            <person name="Pandey M."/>
            <person name="Goyal S."/>
            <person name="Kumar S."/>
            <person name="Phogat A."/>
            <person name="Chawla G."/>
            <person name="Pasricha M."/>
            <person name="Gupta K."/>
            <person name="Bazzad D."/>
            <person name="Aggarwal V."/>
            <person name="Poughat A."/>
            <person name="Singh K."/>
            <person name="Rana P."/>
            <person name="Gautam R."/>
            <person name="Sharma V."/>
            <person name="Tyagi D."/>
            <person name="Shahi A."/>
            <person name="Jangra N."/>
            <person name="Malik M."/>
            <person name="Sidhu P.K."/>
            <person name="Malik S."/>
            <person name="Ghalyan Y."/>
            <person name="Sharma S.S."/>
            <person name="Malik A."/>
            <person name="Chuttani R."/>
            <person name="Bamal N."/>
            <person name="Bhadula D."/>
            <person name="Batra A."/>
            <person name="Temple L."/>
            <person name="Nehra K."/>
        </authorList>
    </citation>
    <scope>NUCLEOTIDE SEQUENCE [LARGE SCALE GENOMIC DNA]</scope>
</reference>
<evidence type="ECO:0000313" key="2">
    <source>
        <dbReference type="Proteomes" id="UP000224898"/>
    </source>
</evidence>
<protein>
    <submittedName>
        <fullName evidence="1">Uncharacterized protein</fullName>
    </submittedName>
</protein>
<proteinExistence type="predicted"/>
<keyword evidence="2" id="KW-1185">Reference proteome</keyword>
<name>A0A1J0GW59_9CAUD</name>
<evidence type="ECO:0000313" key="1">
    <source>
        <dbReference type="EMBL" id="APC46412.1"/>
    </source>
</evidence>
<dbReference type="RefSeq" id="YP_009831875.1">
    <property type="nucleotide sequence ID" value="NC_048650.1"/>
</dbReference>